<dbReference type="GO" id="GO:0004421">
    <property type="term" value="F:hydroxymethylglutaryl-CoA synthase activity"/>
    <property type="evidence" value="ECO:0007669"/>
    <property type="project" value="UniProtKB-EC"/>
</dbReference>
<comment type="subunit">
    <text evidence="4">Interacts with acetoacetyl-CoA thiolase that catalyzes the precedent step in the pathway and with a DUF35 protein. The acetoacetyl-CoA thiolase/HMG-CoA synthase complex channels the intermediate via a fused CoA-binding site, which allows for efficient coupling of the endergonic thiolase reaction with the exergonic HMGCS reaction.</text>
</comment>
<comment type="caution">
    <text evidence="7">The sequence shown here is derived from an EMBL/GenBank/DDBJ whole genome shotgun (WGS) entry which is preliminary data.</text>
</comment>
<dbReference type="InterPro" id="IPR013747">
    <property type="entry name" value="ACP_syn_III_C"/>
</dbReference>
<dbReference type="InterPro" id="IPR016039">
    <property type="entry name" value="Thiolase-like"/>
</dbReference>
<accession>A0A8T4KWV1</accession>
<keyword evidence="3 4" id="KW-0012">Acyltransferase</keyword>
<comment type="similarity">
    <text evidence="4">Belongs to the thiolase-like superfamily. Archaeal HMG-CoA synthase family.</text>
</comment>
<evidence type="ECO:0000313" key="8">
    <source>
        <dbReference type="Proteomes" id="UP000680185"/>
    </source>
</evidence>
<dbReference type="InterPro" id="IPR013528">
    <property type="entry name" value="HMG_CoA_synth_N"/>
</dbReference>
<comment type="pathway">
    <text evidence="4">Metabolic intermediate biosynthesis; (R)-mevalonate biosynthesis; (R)-mevalonate from acetyl-CoA: step 2/3.</text>
</comment>
<dbReference type="Pfam" id="PF08541">
    <property type="entry name" value="ACP_syn_III_C"/>
    <property type="match status" value="1"/>
</dbReference>
<organism evidence="7 8">
    <name type="scientific">Candidatus Iainarchaeum sp</name>
    <dbReference type="NCBI Taxonomy" id="3101447"/>
    <lineage>
        <taxon>Archaea</taxon>
        <taxon>Candidatus Iainarchaeota</taxon>
        <taxon>Candidatus Iainarchaeia</taxon>
        <taxon>Candidatus Iainarchaeales</taxon>
        <taxon>Candidatus Iainarchaeaceae</taxon>
        <taxon>Candidatus Iainarchaeum</taxon>
    </lineage>
</organism>
<protein>
    <recommendedName>
        <fullName evidence="4">Hydroxymethylglutaryl-CoA synthase</fullName>
        <shortName evidence="4">HMG-CoA synthase</shortName>
        <shortName evidence="4">HMGCS</shortName>
        <ecNumber evidence="4">2.3.3.10</ecNumber>
    </recommendedName>
</protein>
<feature type="binding site" evidence="4">
    <location>
        <position position="299"/>
    </location>
    <ligand>
        <name>(3S)-3-hydroxy-3-methylglutaryl-CoA</name>
        <dbReference type="ChEBI" id="CHEBI:43074"/>
    </ligand>
</feature>
<evidence type="ECO:0000256" key="4">
    <source>
        <dbReference type="HAMAP-Rule" id="MF_01409"/>
    </source>
</evidence>
<dbReference type="Gene3D" id="3.40.47.10">
    <property type="match status" value="1"/>
</dbReference>
<sequence length="347" mass="37304">MSVGVVGYGAYVPRFRIKAESIAEVWGENAERIKAGLGLSEKSVPAKDEDTITISVQAARNALLRAEIPGKKIGAIYVGSESHPYAVKPSAVTVGDAIQSGFDTMAADTEFACKAGSAAIQMCAGLVKSEMINYGLAIGADTSQSSPGNALEYSAAAGGAAFIIGREKKEIVAELEKTLSFSSDTPDFWRRGLQAHPEHAGRFTGEPAYFKHVLGASQLMLSETGYKPEDFDFVVFHMPNGKFPIQATKKLGFSMEQLKPGLVVEKIGNTYSGSSLLGLTAVLDVAKAGQKILVTSYGSGAGSDSFVFKTTKRLEEVQNKAKKTEDYIARKEYLPYAQYRQHMEMIV</sequence>
<feature type="active site" description="Acyl-thioester intermediate" evidence="4">
    <location>
        <position position="113"/>
    </location>
</feature>
<reference evidence="7" key="1">
    <citation type="submission" date="2021-03" db="EMBL/GenBank/DDBJ databases">
        <authorList>
            <person name="Jaffe A."/>
        </authorList>
    </citation>
    <scope>NUCLEOTIDE SEQUENCE</scope>
    <source>
        <strain evidence="7">RIFCSPLOWO2_01_FULL_43_13</strain>
    </source>
</reference>
<evidence type="ECO:0000256" key="3">
    <source>
        <dbReference type="ARBA" id="ARBA00023315"/>
    </source>
</evidence>
<reference evidence="7" key="2">
    <citation type="submission" date="2021-05" db="EMBL/GenBank/DDBJ databases">
        <title>Protein family content uncovers lineage relationships and bacterial pathway maintenance mechanisms in DPANN archaea.</title>
        <authorList>
            <person name="Castelle C.J."/>
            <person name="Meheust R."/>
            <person name="Jaffe A.L."/>
            <person name="Seitz K."/>
            <person name="Gong X."/>
            <person name="Baker B.J."/>
            <person name="Banfield J.F."/>
        </authorList>
    </citation>
    <scope>NUCLEOTIDE SEQUENCE</scope>
    <source>
        <strain evidence="7">RIFCSPLOWO2_01_FULL_43_13</strain>
    </source>
</reference>
<dbReference type="InterPro" id="IPR004656">
    <property type="entry name" value="HMG_CoA_Synthase"/>
</dbReference>
<comment type="function">
    <text evidence="4">Catalyzes the condensation of acetyl-CoA with acetoacetyl-CoA to form 3-hydroxy-3-methylglutaryl-CoA (HMG-CoA). Functions in the mevalonate (MVA) pathway leading to isopentenyl diphosphate (IPP), a key precursor for the biosynthesis of isoprenoid compounds that are building blocks of archaeal membrane lipids.</text>
</comment>
<feature type="binding site" evidence="4">
    <location>
        <position position="269"/>
    </location>
    <ligand>
        <name>(3S)-3-hydroxy-3-methylglutaryl-CoA</name>
        <dbReference type="ChEBI" id="CHEBI:43074"/>
    </ligand>
</feature>
<feature type="binding site" evidence="4">
    <location>
        <position position="202"/>
    </location>
    <ligand>
        <name>CoA</name>
        <dbReference type="ChEBI" id="CHEBI:57287"/>
        <note>ligand shared with acetoacetyl-CoA thiolase</note>
    </ligand>
</feature>
<feature type="domain" description="Beta-ketoacyl-[acyl-carrier-protein] synthase III C-terminal" evidence="6">
    <location>
        <begin position="221"/>
        <end position="308"/>
    </location>
</feature>
<dbReference type="SUPFAM" id="SSF53901">
    <property type="entry name" value="Thiolase-like"/>
    <property type="match status" value="2"/>
</dbReference>
<evidence type="ECO:0000259" key="5">
    <source>
        <dbReference type="Pfam" id="PF01154"/>
    </source>
</evidence>
<feature type="binding site" evidence="4">
    <location>
        <position position="154"/>
    </location>
    <ligand>
        <name>(3S)-3-hydroxy-3-methylglutaryl-CoA</name>
        <dbReference type="ChEBI" id="CHEBI:43074"/>
    </ligand>
</feature>
<dbReference type="NCBIfam" id="NF003274">
    <property type="entry name" value="PRK04262.1"/>
    <property type="match status" value="1"/>
</dbReference>
<dbReference type="PANTHER" id="PTHR43323">
    <property type="entry name" value="3-HYDROXY-3-METHYLGLUTARYL COENZYME A SYNTHASE"/>
    <property type="match status" value="1"/>
</dbReference>
<feature type="binding site" evidence="4">
    <location>
        <position position="242"/>
    </location>
    <ligand>
        <name>CoA</name>
        <dbReference type="ChEBI" id="CHEBI:57287"/>
        <note>ligand shared with acetoacetyl-CoA thiolase</note>
    </ligand>
</feature>
<dbReference type="GO" id="GO:0010142">
    <property type="term" value="P:farnesyl diphosphate biosynthetic process, mevalonate pathway"/>
    <property type="evidence" value="ECO:0007669"/>
    <property type="project" value="TreeGrafter"/>
</dbReference>
<keyword evidence="1 4" id="KW-0808">Transferase</keyword>
<dbReference type="CDD" id="cd00827">
    <property type="entry name" value="init_cond_enzymes"/>
    <property type="match status" value="1"/>
</dbReference>
<dbReference type="PANTHER" id="PTHR43323:SF2">
    <property type="entry name" value="HYDROXYMETHYLGLUTARYL-COA SYNTHASE"/>
    <property type="match status" value="1"/>
</dbReference>
<feature type="active site" description="Proton donor/acceptor" evidence="4">
    <location>
        <position position="81"/>
    </location>
</feature>
<evidence type="ECO:0000256" key="1">
    <source>
        <dbReference type="ARBA" id="ARBA00022679"/>
    </source>
</evidence>
<dbReference type="HAMAP" id="MF_01409">
    <property type="entry name" value="HMG_CoA_synth_arch"/>
    <property type="match status" value="1"/>
</dbReference>
<dbReference type="Proteomes" id="UP000680185">
    <property type="component" value="Unassembled WGS sequence"/>
</dbReference>
<evidence type="ECO:0000313" key="7">
    <source>
        <dbReference type="EMBL" id="MBS3058494.1"/>
    </source>
</evidence>
<keyword evidence="2 4" id="KW-0414">Isoprene biosynthesis</keyword>
<dbReference type="AlphaFoldDB" id="A0A8T4KWV1"/>
<dbReference type="GO" id="GO:0003985">
    <property type="term" value="F:acetyl-CoA C-acetyltransferase activity"/>
    <property type="evidence" value="ECO:0007669"/>
    <property type="project" value="UniProtKB-UniRule"/>
</dbReference>
<dbReference type="EC" id="2.3.3.10" evidence="4"/>
<feature type="active site" description="Proton donor/acceptor" evidence="4">
    <location>
        <position position="237"/>
    </location>
</feature>
<dbReference type="EMBL" id="JAGVWB010000026">
    <property type="protein sequence ID" value="MBS3058494.1"/>
    <property type="molecule type" value="Genomic_DNA"/>
</dbReference>
<evidence type="ECO:0000256" key="2">
    <source>
        <dbReference type="ARBA" id="ARBA00023229"/>
    </source>
</evidence>
<dbReference type="Pfam" id="PF01154">
    <property type="entry name" value="HMG_CoA_synt_N"/>
    <property type="match status" value="1"/>
</dbReference>
<feature type="domain" description="Hydroxymethylglutaryl-coenzyme A synthase N-terminal" evidence="5">
    <location>
        <begin position="2"/>
        <end position="166"/>
    </location>
</feature>
<comment type="catalytic activity">
    <reaction evidence="4">
        <text>acetoacetyl-CoA + acetyl-CoA + H2O = (3S)-3-hydroxy-3-methylglutaryl-CoA + CoA + H(+)</text>
        <dbReference type="Rhea" id="RHEA:10188"/>
        <dbReference type="ChEBI" id="CHEBI:15377"/>
        <dbReference type="ChEBI" id="CHEBI:15378"/>
        <dbReference type="ChEBI" id="CHEBI:43074"/>
        <dbReference type="ChEBI" id="CHEBI:57286"/>
        <dbReference type="ChEBI" id="CHEBI:57287"/>
        <dbReference type="ChEBI" id="CHEBI:57288"/>
        <dbReference type="EC" id="2.3.3.10"/>
    </reaction>
</comment>
<gene>
    <name evidence="7" type="ORF">J4478_03790</name>
</gene>
<feature type="binding site" evidence="4">
    <location>
        <position position="237"/>
    </location>
    <ligand>
        <name>(3S)-3-hydroxy-3-methylglutaryl-CoA</name>
        <dbReference type="ChEBI" id="CHEBI:43074"/>
    </ligand>
</feature>
<comment type="caution">
    <text evidence="4">Lacks conserved residue(s) required for the propagation of feature annotation.</text>
</comment>
<evidence type="ECO:0000259" key="6">
    <source>
        <dbReference type="Pfam" id="PF08541"/>
    </source>
</evidence>
<name>A0A8T4KWV1_9ARCH</name>
<proteinExistence type="inferred from homology"/>
<feature type="binding site" evidence="4">
    <location>
        <position position="204"/>
    </location>
    <ligand>
        <name>(3S)-3-hydroxy-3-methylglutaryl-CoA</name>
        <dbReference type="ChEBI" id="CHEBI:43074"/>
    </ligand>
</feature>
<dbReference type="NCBIfam" id="TIGR00748">
    <property type="entry name" value="HMG_CoA_syn_Arc"/>
    <property type="match status" value="1"/>
</dbReference>
<feature type="binding site" evidence="4">
    <location>
        <position position="113"/>
    </location>
    <ligand>
        <name>(3S)-3-hydroxy-3-methylglutaryl-CoA</name>
        <dbReference type="ChEBI" id="CHEBI:43074"/>
    </ligand>
</feature>
<dbReference type="GO" id="GO:0019287">
    <property type="term" value="P:isopentenyl diphosphate biosynthetic process, mevalonate pathway"/>
    <property type="evidence" value="ECO:0007669"/>
    <property type="project" value="UniProtKB-UniRule"/>
</dbReference>
<feature type="binding site" evidence="4">
    <location>
        <position position="30"/>
    </location>
    <ligand>
        <name>(3S)-3-hydroxy-3-methylglutaryl-CoA</name>
        <dbReference type="ChEBI" id="CHEBI:43074"/>
    </ligand>
</feature>